<feature type="compositionally biased region" description="Low complexity" evidence="1">
    <location>
        <begin position="552"/>
        <end position="567"/>
    </location>
</feature>
<feature type="compositionally biased region" description="Basic and acidic residues" evidence="1">
    <location>
        <begin position="468"/>
        <end position="480"/>
    </location>
</feature>
<reference evidence="3" key="1">
    <citation type="journal article" date="2021" name="BMC Genomics">
        <title>Chromosome-level genome assembly and manually-curated proteome of model necrotroph Parastagonospora nodorum Sn15 reveals a genome-wide trove of candidate effector homologs, and redundancy of virulence-related functions within an accessory chromosome.</title>
        <authorList>
            <person name="Bertazzoni S."/>
            <person name="Jones D.A.B."/>
            <person name="Phan H.T."/>
            <person name="Tan K.-C."/>
            <person name="Hane J.K."/>
        </authorList>
    </citation>
    <scope>NUCLEOTIDE SEQUENCE [LARGE SCALE GENOMIC DNA]</scope>
    <source>
        <strain evidence="3">SN15 / ATCC MYA-4574 / FGSC 10173)</strain>
    </source>
</reference>
<feature type="region of interest" description="Disordered" evidence="1">
    <location>
        <begin position="445"/>
        <end position="627"/>
    </location>
</feature>
<proteinExistence type="predicted"/>
<sequence length="627" mass="71340">MSTEGVTGKPKLSRKQLQDHGIEYIDGVFNIDELDPWLREICLTITRLQEHVPKATRKAFKKEMDQFSLHGQDSEDALQEGWCLTPAKNLDHLHPESYTTPAAVGDHLKPESCEKALRAVRQCRKRIEGEDKWARVLCNHVFWDFHETYSGSSSYEQKLNGWELHQNILWNEFLKWARLEPSIAQLTQPKPDLTYGFPVIVPDKDSFRASEGREESDSFSLTILEQLRNRGKESLISTPTTALYNWASKKNAKLLEAKDQMCFPWAVVEIKRGTAFHEQQAGKAEARAHENRKRFCYCQAANASAAGLTLREDLAARANDTSELGDARVMFSFTCVGSAVKLWLTYREKPVERSDQRHESGGIIMVCIWATSLEISWGIIALRMILKNVQDWAHTRVKPEIRRWIHDVYKNRNRKCSLTPDGDVVTQRRRAASCGPSNGIVEVEESVERSCYRTPRQKKRPALPHGETAPEPRDRRRDKANIPQFRLNGLSELDGDDSSDEGYASIHTTTEDESEEEEETKRSSVFICNDELYEGDSDASYVPPSSEDENTGSESDGSSDGSANSDGDSSDEAEYNLSDGESHRKWLKQQSRAISRPEVYCTPTKGYKLSVPVDNKARRDRRRSSRF</sequence>
<feature type="compositionally biased region" description="Basic residues" evidence="1">
    <location>
        <begin position="618"/>
        <end position="627"/>
    </location>
</feature>
<dbReference type="AlphaFoldDB" id="A0A7U2FAL1"/>
<dbReference type="OrthoDB" id="5081713at2759"/>
<protein>
    <submittedName>
        <fullName evidence="2">Uncharacterized protein</fullName>
    </submittedName>
</protein>
<dbReference type="VEuPathDB" id="FungiDB:JI435_145300"/>
<gene>
    <name evidence="2" type="ORF">JI435_145300</name>
</gene>
<keyword evidence="3" id="KW-1185">Reference proteome</keyword>
<name>A0A7U2FAL1_PHANO</name>
<dbReference type="Proteomes" id="UP000663193">
    <property type="component" value="Chromosome 12"/>
</dbReference>
<dbReference type="EMBL" id="CP069034">
    <property type="protein sequence ID" value="QRD01726.1"/>
    <property type="molecule type" value="Genomic_DNA"/>
</dbReference>
<evidence type="ECO:0000313" key="2">
    <source>
        <dbReference type="EMBL" id="QRD01726.1"/>
    </source>
</evidence>
<evidence type="ECO:0000313" key="3">
    <source>
        <dbReference type="Proteomes" id="UP000663193"/>
    </source>
</evidence>
<evidence type="ECO:0000256" key="1">
    <source>
        <dbReference type="SAM" id="MobiDB-lite"/>
    </source>
</evidence>
<accession>A0A7U2FAL1</accession>
<organism evidence="2 3">
    <name type="scientific">Phaeosphaeria nodorum (strain SN15 / ATCC MYA-4574 / FGSC 10173)</name>
    <name type="common">Glume blotch fungus</name>
    <name type="synonym">Parastagonospora nodorum</name>
    <dbReference type="NCBI Taxonomy" id="321614"/>
    <lineage>
        <taxon>Eukaryota</taxon>
        <taxon>Fungi</taxon>
        <taxon>Dikarya</taxon>
        <taxon>Ascomycota</taxon>
        <taxon>Pezizomycotina</taxon>
        <taxon>Dothideomycetes</taxon>
        <taxon>Pleosporomycetidae</taxon>
        <taxon>Pleosporales</taxon>
        <taxon>Pleosporineae</taxon>
        <taxon>Phaeosphaeriaceae</taxon>
        <taxon>Parastagonospora</taxon>
    </lineage>
</organism>